<feature type="region of interest" description="Disordered" evidence="1">
    <location>
        <begin position="61"/>
        <end position="82"/>
    </location>
</feature>
<evidence type="ECO:0000256" key="1">
    <source>
        <dbReference type="SAM" id="MobiDB-lite"/>
    </source>
</evidence>
<accession>A0AAU9TD05</accession>
<evidence type="ECO:0000313" key="2">
    <source>
        <dbReference type="EMBL" id="CAH2084976.1"/>
    </source>
</evidence>
<comment type="caution">
    <text evidence="2">The sequence shown here is derived from an EMBL/GenBank/DDBJ whole genome shotgun (WGS) entry which is preliminary data.</text>
</comment>
<feature type="compositionally biased region" description="Basic residues" evidence="1">
    <location>
        <begin position="70"/>
        <end position="82"/>
    </location>
</feature>
<organism evidence="2 3">
    <name type="scientific">Euphydryas editha</name>
    <name type="common">Edith's checkerspot</name>
    <dbReference type="NCBI Taxonomy" id="104508"/>
    <lineage>
        <taxon>Eukaryota</taxon>
        <taxon>Metazoa</taxon>
        <taxon>Ecdysozoa</taxon>
        <taxon>Arthropoda</taxon>
        <taxon>Hexapoda</taxon>
        <taxon>Insecta</taxon>
        <taxon>Pterygota</taxon>
        <taxon>Neoptera</taxon>
        <taxon>Endopterygota</taxon>
        <taxon>Lepidoptera</taxon>
        <taxon>Glossata</taxon>
        <taxon>Ditrysia</taxon>
        <taxon>Papilionoidea</taxon>
        <taxon>Nymphalidae</taxon>
        <taxon>Nymphalinae</taxon>
        <taxon>Euphydryas</taxon>
    </lineage>
</organism>
<dbReference type="AlphaFoldDB" id="A0AAU9TD05"/>
<protein>
    <recommendedName>
        <fullName evidence="4">Transposase</fullName>
    </recommendedName>
</protein>
<dbReference type="Proteomes" id="UP001153954">
    <property type="component" value="Unassembled WGS sequence"/>
</dbReference>
<gene>
    <name evidence="2" type="ORF">EEDITHA_LOCUS1497</name>
</gene>
<reference evidence="2" key="1">
    <citation type="submission" date="2022-03" db="EMBL/GenBank/DDBJ databases">
        <authorList>
            <person name="Tunstrom K."/>
        </authorList>
    </citation>
    <scope>NUCLEOTIDE SEQUENCE</scope>
</reference>
<keyword evidence="3" id="KW-1185">Reference proteome</keyword>
<evidence type="ECO:0008006" key="4">
    <source>
        <dbReference type="Google" id="ProtNLM"/>
    </source>
</evidence>
<evidence type="ECO:0000313" key="3">
    <source>
        <dbReference type="Proteomes" id="UP001153954"/>
    </source>
</evidence>
<proteinExistence type="predicted"/>
<name>A0AAU9TD05_EUPED</name>
<sequence>MGLHHTPMCKYCPEKTDDAERTFFEYERWRDYKANTEAAIGKAFNPASLVNYMVQRELNWKKSQTTRSGSSKKKPQKPVRKQRTVVWCNTDWVEVMLTWFRPGLPCTKRGEQGDSLVDGNPTLIYHHQ</sequence>
<dbReference type="EMBL" id="CAKOGL010000003">
    <property type="protein sequence ID" value="CAH2084976.1"/>
    <property type="molecule type" value="Genomic_DNA"/>
</dbReference>